<dbReference type="CDD" id="cd16922">
    <property type="entry name" value="HATPase_EvgS-ArcB-TorS-like"/>
    <property type="match status" value="1"/>
</dbReference>
<dbReference type="InterPro" id="IPR003661">
    <property type="entry name" value="HisK_dim/P_dom"/>
</dbReference>
<dbReference type="PRINTS" id="PR00344">
    <property type="entry name" value="BCTRLSENSOR"/>
</dbReference>
<evidence type="ECO:0000256" key="5">
    <source>
        <dbReference type="ARBA" id="ARBA00022475"/>
    </source>
</evidence>
<dbReference type="InterPro" id="IPR005467">
    <property type="entry name" value="His_kinase_dom"/>
</dbReference>
<dbReference type="InterPro" id="IPR001789">
    <property type="entry name" value="Sig_transdc_resp-reg_receiver"/>
</dbReference>
<feature type="transmembrane region" description="Helical" evidence="14">
    <location>
        <begin position="239"/>
        <end position="264"/>
    </location>
</feature>
<dbReference type="SMART" id="SM00388">
    <property type="entry name" value="HisKA"/>
    <property type="match status" value="1"/>
</dbReference>
<dbReference type="SMART" id="SM00387">
    <property type="entry name" value="HATPase_c"/>
    <property type="match status" value="1"/>
</dbReference>
<comment type="catalytic activity">
    <reaction evidence="1">
        <text>ATP + protein L-histidine = ADP + protein N-phospho-L-histidine.</text>
        <dbReference type="EC" id="2.7.13.3"/>
    </reaction>
</comment>
<keyword evidence="11 14" id="KW-0472">Membrane</keyword>
<dbReference type="InterPro" id="IPR011006">
    <property type="entry name" value="CheY-like_superfamily"/>
</dbReference>
<evidence type="ECO:0000256" key="2">
    <source>
        <dbReference type="ARBA" id="ARBA00004651"/>
    </source>
</evidence>
<evidence type="ECO:0000256" key="6">
    <source>
        <dbReference type="ARBA" id="ARBA00022553"/>
    </source>
</evidence>
<gene>
    <name evidence="17" type="ORF">H6G06_09360</name>
</gene>
<dbReference type="PROSITE" id="PS50110">
    <property type="entry name" value="RESPONSE_REGULATORY"/>
    <property type="match status" value="1"/>
</dbReference>
<dbReference type="FunFam" id="3.30.565.10:FF:000010">
    <property type="entry name" value="Sensor histidine kinase RcsC"/>
    <property type="match status" value="1"/>
</dbReference>
<dbReference type="Gene3D" id="3.30.565.10">
    <property type="entry name" value="Histidine kinase-like ATPase, C-terminal domain"/>
    <property type="match status" value="1"/>
</dbReference>
<dbReference type="GO" id="GO:0005886">
    <property type="term" value="C:plasma membrane"/>
    <property type="evidence" value="ECO:0007669"/>
    <property type="project" value="UniProtKB-SubCell"/>
</dbReference>
<feature type="transmembrane region" description="Helical" evidence="14">
    <location>
        <begin position="22"/>
        <end position="41"/>
    </location>
</feature>
<feature type="transmembrane region" description="Helical" evidence="14">
    <location>
        <begin position="127"/>
        <end position="155"/>
    </location>
</feature>
<dbReference type="InterPro" id="IPR003594">
    <property type="entry name" value="HATPase_dom"/>
</dbReference>
<evidence type="ECO:0000256" key="11">
    <source>
        <dbReference type="ARBA" id="ARBA00023136"/>
    </source>
</evidence>
<dbReference type="Pfam" id="PF02518">
    <property type="entry name" value="HATPase_c"/>
    <property type="match status" value="1"/>
</dbReference>
<dbReference type="Proteomes" id="UP000662185">
    <property type="component" value="Unassembled WGS sequence"/>
</dbReference>
<feature type="domain" description="Response regulatory" evidence="16">
    <location>
        <begin position="600"/>
        <end position="716"/>
    </location>
</feature>
<comment type="caution">
    <text evidence="17">The sequence shown here is derived from an EMBL/GenBank/DDBJ whole genome shotgun (WGS) entry which is preliminary data.</text>
</comment>
<evidence type="ECO:0000259" key="15">
    <source>
        <dbReference type="PROSITE" id="PS50109"/>
    </source>
</evidence>
<organism evidence="17 18">
    <name type="scientific">Anabaena sphaerica FACHB-251</name>
    <dbReference type="NCBI Taxonomy" id="2692883"/>
    <lineage>
        <taxon>Bacteria</taxon>
        <taxon>Bacillati</taxon>
        <taxon>Cyanobacteriota</taxon>
        <taxon>Cyanophyceae</taxon>
        <taxon>Nostocales</taxon>
        <taxon>Nostocaceae</taxon>
        <taxon>Anabaena</taxon>
    </lineage>
</organism>
<feature type="transmembrane region" description="Helical" evidence="14">
    <location>
        <begin position="199"/>
        <end position="219"/>
    </location>
</feature>
<dbReference type="InterPro" id="IPR004358">
    <property type="entry name" value="Sig_transdc_His_kin-like_C"/>
</dbReference>
<evidence type="ECO:0000313" key="17">
    <source>
        <dbReference type="EMBL" id="MBD2293691.1"/>
    </source>
</evidence>
<feature type="transmembrane region" description="Helical" evidence="14">
    <location>
        <begin position="53"/>
        <end position="70"/>
    </location>
</feature>
<proteinExistence type="inferred from homology"/>
<dbReference type="EMBL" id="JACJQU010000004">
    <property type="protein sequence ID" value="MBD2293691.1"/>
    <property type="molecule type" value="Genomic_DNA"/>
</dbReference>
<dbReference type="Pfam" id="PF00072">
    <property type="entry name" value="Response_reg"/>
    <property type="match status" value="1"/>
</dbReference>
<feature type="modified residue" description="4-aspartylphosphate" evidence="13">
    <location>
        <position position="649"/>
    </location>
</feature>
<dbReference type="PANTHER" id="PTHR45339">
    <property type="entry name" value="HYBRID SIGNAL TRANSDUCTION HISTIDINE KINASE J"/>
    <property type="match status" value="1"/>
</dbReference>
<evidence type="ECO:0000256" key="10">
    <source>
        <dbReference type="ARBA" id="ARBA00023012"/>
    </source>
</evidence>
<dbReference type="InterPro" id="IPR036097">
    <property type="entry name" value="HisK_dim/P_sf"/>
</dbReference>
<keyword evidence="8" id="KW-0418">Kinase</keyword>
<comment type="similarity">
    <text evidence="3">In the N-terminal section; belongs to the phytochrome family.</text>
</comment>
<dbReference type="PROSITE" id="PS50109">
    <property type="entry name" value="HIS_KIN"/>
    <property type="match status" value="1"/>
</dbReference>
<name>A0A927A0X4_9NOST</name>
<dbReference type="SMART" id="SM00448">
    <property type="entry name" value="REC"/>
    <property type="match status" value="1"/>
</dbReference>
<keyword evidence="10" id="KW-0902">Two-component regulatory system</keyword>
<reference evidence="18" key="1">
    <citation type="journal article" date="2020" name="ISME J.">
        <title>Comparative genomics reveals insights into cyanobacterial evolution and habitat adaptation.</title>
        <authorList>
            <person name="Chen M.Y."/>
            <person name="Teng W.K."/>
            <person name="Zhao L."/>
            <person name="Hu C.X."/>
            <person name="Zhou Y.K."/>
            <person name="Han B.P."/>
            <person name="Song L.R."/>
            <person name="Shu W.S."/>
        </authorList>
    </citation>
    <scope>NUCLEOTIDE SEQUENCE [LARGE SCALE GENOMIC DNA]</scope>
    <source>
        <strain evidence="18">FACHB-251</strain>
    </source>
</reference>
<dbReference type="SUPFAM" id="SSF47384">
    <property type="entry name" value="Homodimeric domain of signal transducing histidine kinase"/>
    <property type="match status" value="1"/>
</dbReference>
<dbReference type="EC" id="2.7.13.3" evidence="4"/>
<protein>
    <recommendedName>
        <fullName evidence="12">Circadian input-output histidine kinase CikA</fullName>
        <ecNumber evidence="4">2.7.13.3</ecNumber>
    </recommendedName>
</protein>
<dbReference type="CDD" id="cd00082">
    <property type="entry name" value="HisKA"/>
    <property type="match status" value="1"/>
</dbReference>
<dbReference type="InterPro" id="IPR036890">
    <property type="entry name" value="HATPase_C_sf"/>
</dbReference>
<evidence type="ECO:0000256" key="7">
    <source>
        <dbReference type="ARBA" id="ARBA00022692"/>
    </source>
</evidence>
<keyword evidence="9 14" id="KW-1133">Transmembrane helix</keyword>
<dbReference type="CDD" id="cd17546">
    <property type="entry name" value="REC_hyHK_CKI1_RcsC-like"/>
    <property type="match status" value="1"/>
</dbReference>
<dbReference type="Gene3D" id="1.10.287.130">
    <property type="match status" value="1"/>
</dbReference>
<evidence type="ECO:0000256" key="9">
    <source>
        <dbReference type="ARBA" id="ARBA00022989"/>
    </source>
</evidence>
<keyword evidence="5" id="KW-1003">Cell membrane</keyword>
<evidence type="ECO:0000256" key="13">
    <source>
        <dbReference type="PROSITE-ProRule" id="PRU00169"/>
    </source>
</evidence>
<dbReference type="InterPro" id="IPR007895">
    <property type="entry name" value="MASE1"/>
</dbReference>
<dbReference type="Pfam" id="PF05231">
    <property type="entry name" value="MASE1"/>
    <property type="match status" value="1"/>
</dbReference>
<dbReference type="SUPFAM" id="SSF52172">
    <property type="entry name" value="CheY-like"/>
    <property type="match status" value="1"/>
</dbReference>
<feature type="domain" description="Histidine kinase" evidence="15">
    <location>
        <begin position="352"/>
        <end position="574"/>
    </location>
</feature>
<sequence>MPIFLSMKIFQRFGIDYKNPRWWFDVLIIAMSYYIVSWLVLKKMSVPAFGTPVWPGTGFAVGFLLLWGRSRWFGVFLGAMLANSIGIKNIILALIGGIGTTIGSLISVTLILRLTRTNYPFNQVRNVVVFSLCSLFTGTIFQSLLGAITVCLGGYEPWNKYLEIALGWWVGDSIGILVFAPPILILAKKRPDVAAKSWLTEEMLVTVVILSIVSYLTFIQPQPLEYLLLLPLFWSAFRFSSKVTTLLVVIISIVASAATSYGLGVFYDAALKNHSILLLQLFMGVISVTTMVMLAIVTENHQYRLNLKTANTELEHRVFERTRDLQESEAKAQELATKAEAANQAKSAFIANMSHELRSPLNAVIGFSQLMLRANNLPADQYENAGIIYRSGDYLLTLINHVLDLSKIEAGKTTLNPQDFDLYRLLDDLEDMLHLRATQAGLELIFERHENLPHYICTDGVKLRQVLINLLSNSIKFTSVGQITVYVFPGEQETIDVFNLHFRVRDTGVGIAPAELPKLFDAFTQAEAGREMQEGTGLGLAISRKFVQLMGGDISVESELGKGTTFQFYIQAKLGQATNSNNVEERPRVLGLVPGQPTYKILAVDDKPINRQLLIKLLEPLGFEMKEAGNGQEAIAIWDEWEPHLIWMDMRMPVMDGYDATKHIKSTTKGNATAVIALTASVLEEEKAIVLSAGCDDFLRKPFAEHTIFDALAKHLGVKYIFAETQAVTWDNVAESPLTSENLTCMSGEWITQLYEAALEANTNLVLELVREIPETETRLIQSLTKLVRQFEFEQLVDLAETLISND</sequence>
<evidence type="ECO:0000259" key="16">
    <source>
        <dbReference type="PROSITE" id="PS50110"/>
    </source>
</evidence>
<comment type="subcellular location">
    <subcellularLocation>
        <location evidence="2">Cell membrane</location>
        <topology evidence="2">Multi-pass membrane protein</topology>
    </subcellularLocation>
</comment>
<evidence type="ECO:0000256" key="14">
    <source>
        <dbReference type="SAM" id="Phobius"/>
    </source>
</evidence>
<evidence type="ECO:0000256" key="4">
    <source>
        <dbReference type="ARBA" id="ARBA00012438"/>
    </source>
</evidence>
<dbReference type="GO" id="GO:0000155">
    <property type="term" value="F:phosphorelay sensor kinase activity"/>
    <property type="evidence" value="ECO:0007669"/>
    <property type="project" value="InterPro"/>
</dbReference>
<keyword evidence="18" id="KW-1185">Reference proteome</keyword>
<evidence type="ECO:0000313" key="18">
    <source>
        <dbReference type="Proteomes" id="UP000662185"/>
    </source>
</evidence>
<feature type="transmembrane region" description="Helical" evidence="14">
    <location>
        <begin position="90"/>
        <end position="115"/>
    </location>
</feature>
<dbReference type="PANTHER" id="PTHR45339:SF1">
    <property type="entry name" value="HYBRID SIGNAL TRANSDUCTION HISTIDINE KINASE J"/>
    <property type="match status" value="1"/>
</dbReference>
<dbReference type="SUPFAM" id="SSF55874">
    <property type="entry name" value="ATPase domain of HSP90 chaperone/DNA topoisomerase II/histidine kinase"/>
    <property type="match status" value="1"/>
</dbReference>
<feature type="transmembrane region" description="Helical" evidence="14">
    <location>
        <begin position="167"/>
        <end position="187"/>
    </location>
</feature>
<accession>A0A927A0X4</accession>
<evidence type="ECO:0000256" key="8">
    <source>
        <dbReference type="ARBA" id="ARBA00022777"/>
    </source>
</evidence>
<feature type="transmembrane region" description="Helical" evidence="14">
    <location>
        <begin position="276"/>
        <end position="297"/>
    </location>
</feature>
<keyword evidence="8" id="KW-0808">Transferase</keyword>
<evidence type="ECO:0000256" key="1">
    <source>
        <dbReference type="ARBA" id="ARBA00000085"/>
    </source>
</evidence>
<evidence type="ECO:0000256" key="3">
    <source>
        <dbReference type="ARBA" id="ARBA00006402"/>
    </source>
</evidence>
<dbReference type="Pfam" id="PF00512">
    <property type="entry name" value="HisKA"/>
    <property type="match status" value="1"/>
</dbReference>
<keyword evidence="7 14" id="KW-0812">Transmembrane</keyword>
<evidence type="ECO:0000256" key="12">
    <source>
        <dbReference type="ARBA" id="ARBA00074306"/>
    </source>
</evidence>
<keyword evidence="6 13" id="KW-0597">Phosphoprotein</keyword>
<dbReference type="AlphaFoldDB" id="A0A927A0X4"/>
<dbReference type="Gene3D" id="3.40.50.2300">
    <property type="match status" value="1"/>
</dbReference>